<dbReference type="RefSeq" id="WP_105071117.1">
    <property type="nucleotide sequence ID" value="NZ_MTPW01000001.1"/>
</dbReference>
<feature type="transmembrane region" description="Helical" evidence="1">
    <location>
        <begin position="143"/>
        <end position="163"/>
    </location>
</feature>
<sequence length="274" mass="31827">MERNCKNCGSLVYAGKSYCADCGAKWIEKRITMRNVGVDFADMYLGIDTKFGRNFIDLFTKPHQVINGYIKGARMNYVDAIRYVFIAIFMSGIYMYVVKTFDIDITAGLANNDEFYRSLGYTEEKIAETNKINGHVFDFITKYQGLIVFMTLPILALIGRITFWRNRQYNFTEHLVFHMYTYSHFVIFTTPISILLSFIDVDILMIWSMLAYPMLFAYNTYCYKKCMYLNWQEAILKALIAIIVSVVLAIITFMAGMIFTIIGVIIYKKYINPV</sequence>
<dbReference type="Pfam" id="PF12412">
    <property type="entry name" value="DUF3667"/>
    <property type="match status" value="1"/>
</dbReference>
<dbReference type="OrthoDB" id="1143019at2"/>
<evidence type="ECO:0008006" key="4">
    <source>
        <dbReference type="Google" id="ProtNLM"/>
    </source>
</evidence>
<comment type="caution">
    <text evidence="2">The sequence shown here is derived from an EMBL/GenBank/DDBJ whole genome shotgun (WGS) entry which is preliminary data.</text>
</comment>
<keyword evidence="3" id="KW-1185">Reference proteome</keyword>
<evidence type="ECO:0000313" key="2">
    <source>
        <dbReference type="EMBL" id="PQJ32019.1"/>
    </source>
</evidence>
<organism evidence="2 3">
    <name type="scientific">Nonlabens arenilitoris</name>
    <dbReference type="NCBI Taxonomy" id="1217969"/>
    <lineage>
        <taxon>Bacteria</taxon>
        <taxon>Pseudomonadati</taxon>
        <taxon>Bacteroidota</taxon>
        <taxon>Flavobacteriia</taxon>
        <taxon>Flavobacteriales</taxon>
        <taxon>Flavobacteriaceae</taxon>
        <taxon>Nonlabens</taxon>
    </lineage>
</organism>
<evidence type="ECO:0000313" key="3">
    <source>
        <dbReference type="Proteomes" id="UP000239747"/>
    </source>
</evidence>
<keyword evidence="1" id="KW-0812">Transmembrane</keyword>
<feature type="transmembrane region" description="Helical" evidence="1">
    <location>
        <begin position="234"/>
        <end position="267"/>
    </location>
</feature>
<feature type="transmembrane region" description="Helical" evidence="1">
    <location>
        <begin position="80"/>
        <end position="97"/>
    </location>
</feature>
<protein>
    <recommendedName>
        <fullName evidence="4">DUF3667 domain-containing protein</fullName>
    </recommendedName>
</protein>
<keyword evidence="1" id="KW-1133">Transmembrane helix</keyword>
<dbReference type="EMBL" id="MTPW01000001">
    <property type="protein sequence ID" value="PQJ32019.1"/>
    <property type="molecule type" value="Genomic_DNA"/>
</dbReference>
<feature type="transmembrane region" description="Helical" evidence="1">
    <location>
        <begin position="204"/>
        <end position="222"/>
    </location>
</feature>
<keyword evidence="1" id="KW-0472">Membrane</keyword>
<accession>A0A2S7UAW1</accession>
<name>A0A2S7UAW1_9FLAO</name>
<feature type="transmembrane region" description="Helical" evidence="1">
    <location>
        <begin position="175"/>
        <end position="198"/>
    </location>
</feature>
<dbReference type="Proteomes" id="UP000239747">
    <property type="component" value="Unassembled WGS sequence"/>
</dbReference>
<reference evidence="2 3" key="1">
    <citation type="submission" date="2017-01" db="EMBL/GenBank/DDBJ databases">
        <title>Trade-off between light-utilization and light-protection in marine flavobacteria.</title>
        <authorList>
            <person name="Kumagai Y."/>
            <person name="Yoshizawa S."/>
            <person name="Kogure K."/>
            <person name="Iwasaki W."/>
        </authorList>
    </citation>
    <scope>NUCLEOTIDE SEQUENCE [LARGE SCALE GENOMIC DNA]</scope>
    <source>
        <strain evidence="2 3">KCTC 32109</strain>
    </source>
</reference>
<dbReference type="InterPro" id="IPR022134">
    <property type="entry name" value="DUF3667"/>
</dbReference>
<dbReference type="AlphaFoldDB" id="A0A2S7UAW1"/>
<gene>
    <name evidence="2" type="ORF">BST92_08815</name>
</gene>
<proteinExistence type="predicted"/>
<evidence type="ECO:0000256" key="1">
    <source>
        <dbReference type="SAM" id="Phobius"/>
    </source>
</evidence>